<organism evidence="11 12">
    <name type="scientific">Halanaerobium salsuginis</name>
    <dbReference type="NCBI Taxonomy" id="29563"/>
    <lineage>
        <taxon>Bacteria</taxon>
        <taxon>Bacillati</taxon>
        <taxon>Bacillota</taxon>
        <taxon>Clostridia</taxon>
        <taxon>Halanaerobiales</taxon>
        <taxon>Halanaerobiaceae</taxon>
        <taxon>Halanaerobium</taxon>
    </lineage>
</organism>
<dbReference type="GO" id="GO:0005829">
    <property type="term" value="C:cytosol"/>
    <property type="evidence" value="ECO:0007669"/>
    <property type="project" value="TreeGrafter"/>
</dbReference>
<dbReference type="InterPro" id="IPR006223">
    <property type="entry name" value="GcvT"/>
</dbReference>
<evidence type="ECO:0000256" key="6">
    <source>
        <dbReference type="ARBA" id="ARBA00047665"/>
    </source>
</evidence>
<proteinExistence type="inferred from homology"/>
<keyword evidence="4 7" id="KW-0808">Transferase</keyword>
<dbReference type="PANTHER" id="PTHR43757">
    <property type="entry name" value="AMINOMETHYLTRANSFERASE"/>
    <property type="match status" value="1"/>
</dbReference>
<dbReference type="RefSeq" id="WP_089862304.1">
    <property type="nucleotide sequence ID" value="NZ_FOTI01000039.1"/>
</dbReference>
<reference evidence="11 12" key="1">
    <citation type="submission" date="2016-10" db="EMBL/GenBank/DDBJ databases">
        <authorList>
            <person name="de Groot N.N."/>
        </authorList>
    </citation>
    <scope>NUCLEOTIDE SEQUENCE [LARGE SCALE GENOMIC DNA]</scope>
    <source>
        <strain evidence="11 12">ATCC 51327</strain>
    </source>
</reference>
<sequence>MKKTVLNQLHKDLGAKMTDFGGWEMPVEYEGIITEHKSVRKNCGLFDVSHMGEILIKGKNAGKSVQKIITNNLDKLNDGQILYTPICQPDGGIIDDLLVYRLSLEKYLLVVNASNIEKDFSWVENHLLADTIVENMSDQYAMLALQGPASRSILTKLITADLETLAYYSFINEKILKNKVIISRTGYTGELGYELYFEPAAARTIWQEIMAAGEEYDLKPCGLGARDTLRLEKLYALYGNDIDEQTNPFTANLAWTVDLEKDDFIGKQALIEIKKNGFQQKLTAFKIIGRGIARSGDKVYIKNQKIGQVTSGSYSPILKQGIGMAYLDNEYTKIGAEIEIKVRNRKLKAKVVKGPFV</sequence>
<evidence type="ECO:0000259" key="9">
    <source>
        <dbReference type="Pfam" id="PF01571"/>
    </source>
</evidence>
<dbReference type="EC" id="2.1.2.10" evidence="2 7"/>
<evidence type="ECO:0000256" key="3">
    <source>
        <dbReference type="ARBA" id="ARBA00022576"/>
    </source>
</evidence>
<dbReference type="Gene3D" id="2.40.30.110">
    <property type="entry name" value="Aminomethyltransferase beta-barrel domains"/>
    <property type="match status" value="1"/>
</dbReference>
<dbReference type="GO" id="GO:0019464">
    <property type="term" value="P:glycine decarboxylation via glycine cleavage system"/>
    <property type="evidence" value="ECO:0007669"/>
    <property type="project" value="UniProtKB-UniRule"/>
</dbReference>
<dbReference type="InterPro" id="IPR028896">
    <property type="entry name" value="GcvT/YgfZ/DmdA"/>
</dbReference>
<dbReference type="GO" id="GO:0008168">
    <property type="term" value="F:methyltransferase activity"/>
    <property type="evidence" value="ECO:0007669"/>
    <property type="project" value="UniProtKB-KW"/>
</dbReference>
<dbReference type="AlphaFoldDB" id="A0A1I4LAX8"/>
<dbReference type="OrthoDB" id="9774591at2"/>
<evidence type="ECO:0000256" key="1">
    <source>
        <dbReference type="ARBA" id="ARBA00008609"/>
    </source>
</evidence>
<dbReference type="Gene3D" id="3.30.70.1400">
    <property type="entry name" value="Aminomethyltransferase beta-barrel domains"/>
    <property type="match status" value="1"/>
</dbReference>
<dbReference type="Gene3D" id="4.10.1250.10">
    <property type="entry name" value="Aminomethyltransferase fragment"/>
    <property type="match status" value="1"/>
</dbReference>
<keyword evidence="12" id="KW-1185">Reference proteome</keyword>
<dbReference type="EMBL" id="FOTI01000039">
    <property type="protein sequence ID" value="SFL88152.1"/>
    <property type="molecule type" value="Genomic_DNA"/>
</dbReference>
<dbReference type="STRING" id="29563.SAMN02983006_02270"/>
<dbReference type="GO" id="GO:0004047">
    <property type="term" value="F:aminomethyltransferase activity"/>
    <property type="evidence" value="ECO:0007669"/>
    <property type="project" value="UniProtKB-UniRule"/>
</dbReference>
<evidence type="ECO:0000313" key="11">
    <source>
        <dbReference type="EMBL" id="SFL88152.1"/>
    </source>
</evidence>
<evidence type="ECO:0000256" key="5">
    <source>
        <dbReference type="ARBA" id="ARBA00031395"/>
    </source>
</evidence>
<feature type="binding site" evidence="8">
    <location>
        <position position="194"/>
    </location>
    <ligand>
        <name>substrate</name>
    </ligand>
</feature>
<dbReference type="InterPro" id="IPR006222">
    <property type="entry name" value="GCVT_N"/>
</dbReference>
<dbReference type="InterPro" id="IPR029043">
    <property type="entry name" value="GcvT/YgfZ_C"/>
</dbReference>
<dbReference type="HAMAP" id="MF_00259">
    <property type="entry name" value="GcvT"/>
    <property type="match status" value="1"/>
</dbReference>
<dbReference type="SUPFAM" id="SSF101790">
    <property type="entry name" value="Aminomethyltransferase beta-barrel domain"/>
    <property type="match status" value="1"/>
</dbReference>
<dbReference type="Proteomes" id="UP000199006">
    <property type="component" value="Unassembled WGS sequence"/>
</dbReference>
<dbReference type="FunFam" id="3.30.70.1400:FF:000001">
    <property type="entry name" value="Aminomethyltransferase"/>
    <property type="match status" value="1"/>
</dbReference>
<dbReference type="InterPro" id="IPR022903">
    <property type="entry name" value="GcvT_bac"/>
</dbReference>
<gene>
    <name evidence="7" type="primary">gcvT</name>
    <name evidence="11" type="ORF">SAMN02983006_02270</name>
</gene>
<evidence type="ECO:0000256" key="7">
    <source>
        <dbReference type="HAMAP-Rule" id="MF_00259"/>
    </source>
</evidence>
<dbReference type="Pfam" id="PF01571">
    <property type="entry name" value="GCV_T"/>
    <property type="match status" value="1"/>
</dbReference>
<dbReference type="GO" id="GO:0008483">
    <property type="term" value="F:transaminase activity"/>
    <property type="evidence" value="ECO:0007669"/>
    <property type="project" value="UniProtKB-KW"/>
</dbReference>
<dbReference type="PANTHER" id="PTHR43757:SF2">
    <property type="entry name" value="AMINOMETHYLTRANSFERASE, MITOCHONDRIAL"/>
    <property type="match status" value="1"/>
</dbReference>
<comment type="subunit">
    <text evidence="7">The glycine cleavage system is composed of four proteins: P, T, L and H.</text>
</comment>
<evidence type="ECO:0000313" key="12">
    <source>
        <dbReference type="Proteomes" id="UP000199006"/>
    </source>
</evidence>
<dbReference type="InterPro" id="IPR027266">
    <property type="entry name" value="TrmE/GcvT-like"/>
</dbReference>
<comment type="catalytic activity">
    <reaction evidence="6 7">
        <text>N(6)-[(R)-S(8)-aminomethyldihydrolipoyl]-L-lysyl-[protein] + (6S)-5,6,7,8-tetrahydrofolate = N(6)-[(R)-dihydrolipoyl]-L-lysyl-[protein] + (6R)-5,10-methylene-5,6,7,8-tetrahydrofolate + NH4(+)</text>
        <dbReference type="Rhea" id="RHEA:16945"/>
        <dbReference type="Rhea" id="RHEA-COMP:10475"/>
        <dbReference type="Rhea" id="RHEA-COMP:10492"/>
        <dbReference type="ChEBI" id="CHEBI:15636"/>
        <dbReference type="ChEBI" id="CHEBI:28938"/>
        <dbReference type="ChEBI" id="CHEBI:57453"/>
        <dbReference type="ChEBI" id="CHEBI:83100"/>
        <dbReference type="ChEBI" id="CHEBI:83143"/>
        <dbReference type="EC" id="2.1.2.10"/>
    </reaction>
</comment>
<dbReference type="SUPFAM" id="SSF103025">
    <property type="entry name" value="Folate-binding domain"/>
    <property type="match status" value="1"/>
</dbReference>
<feature type="domain" description="GCVT N-terminal" evidence="9">
    <location>
        <begin position="7"/>
        <end position="261"/>
    </location>
</feature>
<protein>
    <recommendedName>
        <fullName evidence="2 7">Aminomethyltransferase</fullName>
        <ecNumber evidence="2 7">2.1.2.10</ecNumber>
    </recommendedName>
    <alternativeName>
        <fullName evidence="5 7">Glycine cleavage system T protein</fullName>
    </alternativeName>
</protein>
<evidence type="ECO:0000256" key="4">
    <source>
        <dbReference type="ARBA" id="ARBA00022679"/>
    </source>
</evidence>
<evidence type="ECO:0000256" key="8">
    <source>
        <dbReference type="PIRSR" id="PIRSR006487-1"/>
    </source>
</evidence>
<dbReference type="InterPro" id="IPR013977">
    <property type="entry name" value="GcvT_C"/>
</dbReference>
<dbReference type="NCBIfam" id="NF001567">
    <property type="entry name" value="PRK00389.1"/>
    <property type="match status" value="1"/>
</dbReference>
<feature type="domain" description="Aminomethyltransferase C-terminal" evidence="10">
    <location>
        <begin position="281"/>
        <end position="357"/>
    </location>
</feature>
<dbReference type="GO" id="GO:0032259">
    <property type="term" value="P:methylation"/>
    <property type="evidence" value="ECO:0007669"/>
    <property type="project" value="UniProtKB-KW"/>
</dbReference>
<accession>A0A1I4LAX8</accession>
<name>A0A1I4LAX8_9FIRM</name>
<dbReference type="GO" id="GO:0005960">
    <property type="term" value="C:glycine cleavage complex"/>
    <property type="evidence" value="ECO:0007669"/>
    <property type="project" value="InterPro"/>
</dbReference>
<keyword evidence="11" id="KW-0489">Methyltransferase</keyword>
<dbReference type="Pfam" id="PF08669">
    <property type="entry name" value="GCV_T_C"/>
    <property type="match status" value="1"/>
</dbReference>
<evidence type="ECO:0000256" key="2">
    <source>
        <dbReference type="ARBA" id="ARBA00012616"/>
    </source>
</evidence>
<comment type="similarity">
    <text evidence="1 7">Belongs to the GcvT family.</text>
</comment>
<comment type="function">
    <text evidence="7">The glycine cleavage system catalyzes the degradation of glycine.</text>
</comment>
<dbReference type="FunFam" id="2.40.30.110:FF:000003">
    <property type="entry name" value="Aminomethyltransferase"/>
    <property type="match status" value="1"/>
</dbReference>
<keyword evidence="3 7" id="KW-0032">Aminotransferase</keyword>
<dbReference type="NCBIfam" id="TIGR00528">
    <property type="entry name" value="gcvT"/>
    <property type="match status" value="1"/>
</dbReference>
<dbReference type="Gene3D" id="3.30.1360.120">
    <property type="entry name" value="Probable tRNA modification gtpase trme, domain 1"/>
    <property type="match status" value="1"/>
</dbReference>
<dbReference type="PIRSF" id="PIRSF006487">
    <property type="entry name" value="GcvT"/>
    <property type="match status" value="1"/>
</dbReference>
<evidence type="ECO:0000259" key="10">
    <source>
        <dbReference type="Pfam" id="PF08669"/>
    </source>
</evidence>